<dbReference type="Pfam" id="PF00756">
    <property type="entry name" value="Esterase"/>
    <property type="match status" value="1"/>
</dbReference>
<dbReference type="InterPro" id="IPR050583">
    <property type="entry name" value="Mycobacterial_A85_antigen"/>
</dbReference>
<evidence type="ECO:0000313" key="1">
    <source>
        <dbReference type="EMBL" id="PXW90169.1"/>
    </source>
</evidence>
<gene>
    <name evidence="1" type="ORF">DFR56_10178</name>
</gene>
<dbReference type="PANTHER" id="PTHR48098">
    <property type="entry name" value="ENTEROCHELIN ESTERASE-RELATED"/>
    <property type="match status" value="1"/>
</dbReference>
<accession>A0A2V3WNA1</accession>
<reference evidence="1 2" key="1">
    <citation type="submission" date="2018-05" db="EMBL/GenBank/DDBJ databases">
        <title>Genomic Encyclopedia of Type Strains, Phase IV (KMG-IV): sequencing the most valuable type-strain genomes for metagenomic binning, comparative biology and taxonomic classification.</title>
        <authorList>
            <person name="Goeker M."/>
        </authorList>
    </citation>
    <scope>NUCLEOTIDE SEQUENCE [LARGE SCALE GENOMIC DNA]</scope>
    <source>
        <strain evidence="1 2">DSM 28556</strain>
    </source>
</reference>
<keyword evidence="2" id="KW-1185">Reference proteome</keyword>
<dbReference type="Gene3D" id="3.40.50.1820">
    <property type="entry name" value="alpha/beta hydrolase"/>
    <property type="match status" value="1"/>
</dbReference>
<dbReference type="InterPro" id="IPR029058">
    <property type="entry name" value="AB_hydrolase_fold"/>
</dbReference>
<protein>
    <submittedName>
        <fullName evidence="1">Enterochelin esterase-like enzyme</fullName>
    </submittedName>
</protein>
<name>A0A2V3WNA1_9BACI</name>
<proteinExistence type="predicted"/>
<dbReference type="SUPFAM" id="SSF53474">
    <property type="entry name" value="alpha/beta-Hydrolases"/>
    <property type="match status" value="1"/>
</dbReference>
<sequence>MKISGTFDSKIVNESYEYYLLKPAEKMQDASILYVQDGKDYLTLGGLEDTFKKLLASNPYLANKMILVLIHPGSSLQRWHSYSRKGNRFNKYIQFMTDEFIPTIEEELETSNIHIVKRGFLGDSLAGNVSLNIAIKNPKKCTHLLLQSAAVSKDDIQLLQDVECLNWNVYQTVGIYEDEFISPITKEKMNILSYNRELRDMFTKKGATIQYIELEENHEWVIWKQDLPNVLDYFMMTT</sequence>
<comment type="caution">
    <text evidence="1">The sequence shown here is derived from an EMBL/GenBank/DDBJ whole genome shotgun (WGS) entry which is preliminary data.</text>
</comment>
<dbReference type="PANTHER" id="PTHR48098:SF3">
    <property type="entry name" value="IRON(III) ENTEROBACTIN ESTERASE"/>
    <property type="match status" value="1"/>
</dbReference>
<dbReference type="InterPro" id="IPR000801">
    <property type="entry name" value="Esterase-like"/>
</dbReference>
<dbReference type="AlphaFoldDB" id="A0A2V3WNA1"/>
<organism evidence="1 2">
    <name type="scientific">Pseudogracilibacillus auburnensis</name>
    <dbReference type="NCBI Taxonomy" id="1494959"/>
    <lineage>
        <taxon>Bacteria</taxon>
        <taxon>Bacillati</taxon>
        <taxon>Bacillota</taxon>
        <taxon>Bacilli</taxon>
        <taxon>Bacillales</taxon>
        <taxon>Bacillaceae</taxon>
        <taxon>Pseudogracilibacillus</taxon>
    </lineage>
</organism>
<dbReference type="EMBL" id="QJJQ01000001">
    <property type="protein sequence ID" value="PXW90169.1"/>
    <property type="molecule type" value="Genomic_DNA"/>
</dbReference>
<dbReference type="Proteomes" id="UP000247978">
    <property type="component" value="Unassembled WGS sequence"/>
</dbReference>
<dbReference type="RefSeq" id="WP_110393446.1">
    <property type="nucleotide sequence ID" value="NZ_JBHUHB010000001.1"/>
</dbReference>
<evidence type="ECO:0000313" key="2">
    <source>
        <dbReference type="Proteomes" id="UP000247978"/>
    </source>
</evidence>